<feature type="compositionally biased region" description="Basic residues" evidence="1">
    <location>
        <begin position="404"/>
        <end position="414"/>
    </location>
</feature>
<accession>A0A4Q1D9L8</accession>
<dbReference type="EMBL" id="SDHZ01000001">
    <property type="protein sequence ID" value="RXK85405.1"/>
    <property type="molecule type" value="Genomic_DNA"/>
</dbReference>
<evidence type="ECO:0000313" key="3">
    <source>
        <dbReference type="EMBL" id="RXK85405.1"/>
    </source>
</evidence>
<proteinExistence type="predicted"/>
<feature type="transmembrane region" description="Helical" evidence="2">
    <location>
        <begin position="30"/>
        <end position="54"/>
    </location>
</feature>
<dbReference type="OrthoDB" id="111691at2"/>
<dbReference type="Proteomes" id="UP000290545">
    <property type="component" value="Unassembled WGS sequence"/>
</dbReference>
<feature type="transmembrane region" description="Helical" evidence="2">
    <location>
        <begin position="221"/>
        <end position="242"/>
    </location>
</feature>
<dbReference type="AlphaFoldDB" id="A0A4Q1D9L8"/>
<comment type="caution">
    <text evidence="3">The sequence shown here is derived from an EMBL/GenBank/DDBJ whole genome shotgun (WGS) entry which is preliminary data.</text>
</comment>
<reference evidence="3 4" key="1">
    <citation type="submission" date="2019-01" db="EMBL/GenBank/DDBJ databases">
        <title>Filimonas sp. strain TTM-71.</title>
        <authorList>
            <person name="Chen W.-M."/>
        </authorList>
    </citation>
    <scope>NUCLEOTIDE SEQUENCE [LARGE SCALE GENOMIC DNA]</scope>
    <source>
        <strain evidence="3 4">TTM-71</strain>
    </source>
</reference>
<dbReference type="PANTHER" id="PTHR34219">
    <property type="entry name" value="IRON-REGULATED INNER MEMBRANE PROTEIN-RELATED"/>
    <property type="match status" value="1"/>
</dbReference>
<protein>
    <submittedName>
        <fullName evidence="3">PepSY domain-containing protein</fullName>
    </submittedName>
</protein>
<dbReference type="Pfam" id="PF03929">
    <property type="entry name" value="PepSY_TM"/>
    <property type="match status" value="1"/>
</dbReference>
<feature type="transmembrane region" description="Helical" evidence="2">
    <location>
        <begin position="167"/>
        <end position="187"/>
    </location>
</feature>
<feature type="region of interest" description="Disordered" evidence="1">
    <location>
        <begin position="404"/>
        <end position="432"/>
    </location>
</feature>
<name>A0A4Q1D9L8_9BACT</name>
<evidence type="ECO:0000256" key="2">
    <source>
        <dbReference type="SAM" id="Phobius"/>
    </source>
</evidence>
<sequence>MDNKKAGNVKAAPKKKKSGKSLFRRVNDFLHLWLGLISGIIIVIVSVTGCIYAFEKEIKSVTQPYQFVKTEEKPYLPPSQLKAMAEKYHFGAKAGKGLNKIAGIQYPGIGKAAVATYRDKKTGYMMIYMNPYSGEVLKVKALEKDFFRIILEGHYQLWLPRAIGQQVICWSVGIFIILLISGIIMWWPKNLKKANRDKSFKIKWGASFKRVNYDLHNVLGFYVWVLAFILAVTGIYFGFKWVPKTIYWVASGGKTMPERREKVFSDTTVLLTAAAIKAATSPEDKVWMQMTQQYKNQGSLFMSFADKQSDAISVTYNPSQKTYYKSYTRYFDQYTVNEIKGKSIYNKPYEQTTGAEKIIRMNYDIHVGAILGIPGKIMMFFVSFICASLPITGFIIWWGKKKKSKKKAGPHKRKEVISRHEHEHAPEKQVVA</sequence>
<feature type="transmembrane region" description="Helical" evidence="2">
    <location>
        <begin position="377"/>
        <end position="398"/>
    </location>
</feature>
<keyword evidence="4" id="KW-1185">Reference proteome</keyword>
<gene>
    <name evidence="3" type="ORF">ESB13_00845</name>
</gene>
<keyword evidence="2" id="KW-1133">Transmembrane helix</keyword>
<dbReference type="InterPro" id="IPR005625">
    <property type="entry name" value="PepSY-ass_TM"/>
</dbReference>
<dbReference type="PANTHER" id="PTHR34219:SF3">
    <property type="entry name" value="BLL7967 PROTEIN"/>
    <property type="match status" value="1"/>
</dbReference>
<evidence type="ECO:0000256" key="1">
    <source>
        <dbReference type="SAM" id="MobiDB-lite"/>
    </source>
</evidence>
<dbReference type="RefSeq" id="WP_129001157.1">
    <property type="nucleotide sequence ID" value="NZ_SDHZ01000001.1"/>
</dbReference>
<keyword evidence="2" id="KW-0472">Membrane</keyword>
<keyword evidence="2" id="KW-0812">Transmembrane</keyword>
<organism evidence="3 4">
    <name type="scientific">Filimonas effusa</name>
    <dbReference type="NCBI Taxonomy" id="2508721"/>
    <lineage>
        <taxon>Bacteria</taxon>
        <taxon>Pseudomonadati</taxon>
        <taxon>Bacteroidota</taxon>
        <taxon>Chitinophagia</taxon>
        <taxon>Chitinophagales</taxon>
        <taxon>Chitinophagaceae</taxon>
        <taxon>Filimonas</taxon>
    </lineage>
</organism>
<evidence type="ECO:0000313" key="4">
    <source>
        <dbReference type="Proteomes" id="UP000290545"/>
    </source>
</evidence>
<feature type="compositionally biased region" description="Basic and acidic residues" evidence="1">
    <location>
        <begin position="415"/>
        <end position="432"/>
    </location>
</feature>